<reference evidence="1" key="1">
    <citation type="submission" date="2021-02" db="EMBL/GenBank/DDBJ databases">
        <authorList>
            <person name="Dougan E. K."/>
            <person name="Rhodes N."/>
            <person name="Thang M."/>
            <person name="Chan C."/>
        </authorList>
    </citation>
    <scope>NUCLEOTIDE SEQUENCE</scope>
</reference>
<keyword evidence="2" id="KW-1185">Reference proteome</keyword>
<evidence type="ECO:0000313" key="2">
    <source>
        <dbReference type="Proteomes" id="UP000601435"/>
    </source>
</evidence>
<organism evidence="1 2">
    <name type="scientific">Symbiodinium necroappetens</name>
    <dbReference type="NCBI Taxonomy" id="1628268"/>
    <lineage>
        <taxon>Eukaryota</taxon>
        <taxon>Sar</taxon>
        <taxon>Alveolata</taxon>
        <taxon>Dinophyceae</taxon>
        <taxon>Suessiales</taxon>
        <taxon>Symbiodiniaceae</taxon>
        <taxon>Symbiodinium</taxon>
    </lineage>
</organism>
<dbReference type="AlphaFoldDB" id="A0A812ZYN7"/>
<name>A0A812ZYN7_9DINO</name>
<accession>A0A812ZYN7</accession>
<protein>
    <submittedName>
        <fullName evidence="1">Uncharacterized protein</fullName>
    </submittedName>
</protein>
<dbReference type="EMBL" id="CAJNJA010052352">
    <property type="protein sequence ID" value="CAE7846434.1"/>
    <property type="molecule type" value="Genomic_DNA"/>
</dbReference>
<comment type="caution">
    <text evidence="1">The sequence shown here is derived from an EMBL/GenBank/DDBJ whole genome shotgun (WGS) entry which is preliminary data.</text>
</comment>
<sequence>DLDLNELGGTVSWTPPLVLVYTQQYVVYLAEDSSGTARSQVESPVAVGTNEILVPADTPRLNFTHFAVYTQTAFQEQTTPGSLAFDDAVAVARNVGFTDDDLDQGAI</sequence>
<proteinExistence type="predicted"/>
<dbReference type="Proteomes" id="UP000601435">
    <property type="component" value="Unassembled WGS sequence"/>
</dbReference>
<dbReference type="OrthoDB" id="10393892at2759"/>
<feature type="non-terminal residue" evidence="1">
    <location>
        <position position="1"/>
    </location>
</feature>
<gene>
    <name evidence="1" type="ORF">SNEC2469_LOCUS26049</name>
</gene>
<evidence type="ECO:0000313" key="1">
    <source>
        <dbReference type="EMBL" id="CAE7846434.1"/>
    </source>
</evidence>
<feature type="non-terminal residue" evidence="1">
    <location>
        <position position="107"/>
    </location>
</feature>